<feature type="transmembrane region" description="Helical" evidence="1">
    <location>
        <begin position="134"/>
        <end position="156"/>
    </location>
</feature>
<protein>
    <submittedName>
        <fullName evidence="2">DoxX family protein</fullName>
    </submittedName>
</protein>
<dbReference type="AlphaFoldDB" id="A0A202E6Z9"/>
<keyword evidence="1" id="KW-1133">Transmembrane helix</keyword>
<dbReference type="Proteomes" id="UP000196084">
    <property type="component" value="Unassembled WGS sequence"/>
</dbReference>
<dbReference type="OrthoDB" id="199518at2157"/>
<sequence>MSTTTQNKLESRYAGITLEGHPHALTAWFVVALRFVMGGMILFAGLGKLAVVSGEAFDASGFLIHGVDPASPVSGLFAAMAGNAALLEVINVVVPATQVLIGVALIAGAFVRLAALGGAMQMAMFYLGGWEGQWLALFDSTLIYAILFLALGAFAAGRIVGLDRYIEQLTVGGQPLLERFPKLRYILG</sequence>
<proteinExistence type="predicted"/>
<keyword evidence="1" id="KW-0812">Transmembrane</keyword>
<accession>A0A202E6Z9</accession>
<dbReference type="EMBL" id="MWPH01000002">
    <property type="protein sequence ID" value="OVE84041.1"/>
    <property type="molecule type" value="Genomic_DNA"/>
</dbReference>
<keyword evidence="1" id="KW-0472">Membrane</keyword>
<reference evidence="2 3" key="1">
    <citation type="submission" date="2017-02" db="EMBL/GenBank/DDBJ databases">
        <title>Natronthermophilus aegyptiacus gen. nov.,sp. nov., an aerobic, extremely halophilic alkalithermophilic archaeon isolated from the athalassohaline Wadi An Natrun, Egypt.</title>
        <authorList>
            <person name="Zhao B."/>
        </authorList>
    </citation>
    <scope>NUCLEOTIDE SEQUENCE [LARGE SCALE GENOMIC DNA]</scope>
    <source>
        <strain evidence="2 3">CGMCC 1.3597</strain>
    </source>
</reference>
<feature type="transmembrane region" description="Helical" evidence="1">
    <location>
        <begin position="73"/>
        <end position="94"/>
    </location>
</feature>
<evidence type="ECO:0000313" key="2">
    <source>
        <dbReference type="EMBL" id="OVE84041.1"/>
    </source>
</evidence>
<feature type="transmembrane region" description="Helical" evidence="1">
    <location>
        <begin position="27"/>
        <end position="53"/>
    </location>
</feature>
<feature type="transmembrane region" description="Helical" evidence="1">
    <location>
        <begin position="101"/>
        <end position="128"/>
    </location>
</feature>
<name>A0A202E6Z9_9EURY</name>
<evidence type="ECO:0000313" key="3">
    <source>
        <dbReference type="Proteomes" id="UP000196084"/>
    </source>
</evidence>
<keyword evidence="3" id="KW-1185">Reference proteome</keyword>
<dbReference type="RefSeq" id="WP_087714311.1">
    <property type="nucleotide sequence ID" value="NZ_MWPH01000002.1"/>
</dbReference>
<organism evidence="2 3">
    <name type="scientific">Natronolimnobius baerhuensis</name>
    <dbReference type="NCBI Taxonomy" id="253108"/>
    <lineage>
        <taxon>Archaea</taxon>
        <taxon>Methanobacteriati</taxon>
        <taxon>Methanobacteriota</taxon>
        <taxon>Stenosarchaea group</taxon>
        <taxon>Halobacteria</taxon>
        <taxon>Halobacteriales</taxon>
        <taxon>Natrialbaceae</taxon>
        <taxon>Natronolimnobius</taxon>
    </lineage>
</organism>
<gene>
    <name evidence="2" type="ORF">B2G88_06275</name>
</gene>
<evidence type="ECO:0000256" key="1">
    <source>
        <dbReference type="SAM" id="Phobius"/>
    </source>
</evidence>
<comment type="caution">
    <text evidence="2">The sequence shown here is derived from an EMBL/GenBank/DDBJ whole genome shotgun (WGS) entry which is preliminary data.</text>
</comment>